<evidence type="ECO:0000256" key="3">
    <source>
        <dbReference type="ARBA" id="ARBA00023027"/>
    </source>
</evidence>
<dbReference type="InterPro" id="IPR006311">
    <property type="entry name" value="TAT_signal"/>
</dbReference>
<dbReference type="PRINTS" id="PR00081">
    <property type="entry name" value="GDHRDH"/>
</dbReference>
<dbReference type="Pfam" id="PF13561">
    <property type="entry name" value="adh_short_C2"/>
    <property type="match status" value="1"/>
</dbReference>
<sequence length="308" mass="32582">MTDQRFSRRRVITTGAVAGVAAAAAGAAAGVAFAQSDTPPTMEASPRKRFENKVVLITGATSGIGRAAALLFAAEGGKVGFCGRREQLGRQVEAEIRSAGGEATYLRADVRVEDDVRNFVDGIAAEYGGLDVCFNNAGISIERPLHEYTTAEWDDVTNTNLRGNFLALKYEVPHLLKRGGGTVVVTSSSNAIATTEKRSAYTATKRGLVGLVQSAAHDYAARGIRINTLIPGTTNTELVRRLAGMMNVPDPVWNALAANWGKSHVHGLQRMATPNEIAVFALALASDDFPYLTASQLVIDGGKTAYAG</sequence>
<dbReference type="PROSITE" id="PS00061">
    <property type="entry name" value="ADH_SHORT"/>
    <property type="match status" value="1"/>
</dbReference>
<dbReference type="AlphaFoldDB" id="A0A542EB16"/>
<keyword evidence="4" id="KW-0732">Signal</keyword>
<dbReference type="RefSeq" id="WP_141859332.1">
    <property type="nucleotide sequence ID" value="NZ_BAAAKA010000007.1"/>
</dbReference>
<dbReference type="InterPro" id="IPR057326">
    <property type="entry name" value="KR_dom"/>
</dbReference>
<dbReference type="InterPro" id="IPR036291">
    <property type="entry name" value="NAD(P)-bd_dom_sf"/>
</dbReference>
<comment type="similarity">
    <text evidence="1">Belongs to the short-chain dehydrogenases/reductases (SDR) family.</text>
</comment>
<dbReference type="PRINTS" id="PR00080">
    <property type="entry name" value="SDRFAMILY"/>
</dbReference>
<evidence type="ECO:0000256" key="2">
    <source>
        <dbReference type="ARBA" id="ARBA00023002"/>
    </source>
</evidence>
<keyword evidence="7" id="KW-1185">Reference proteome</keyword>
<proteinExistence type="inferred from homology"/>
<keyword evidence="3" id="KW-0520">NAD</keyword>
<dbReference type="SUPFAM" id="SSF51735">
    <property type="entry name" value="NAD(P)-binding Rossmann-fold domains"/>
    <property type="match status" value="1"/>
</dbReference>
<dbReference type="CDD" id="cd05233">
    <property type="entry name" value="SDR_c"/>
    <property type="match status" value="1"/>
</dbReference>
<accession>A0A542EB16</accession>
<dbReference type="OrthoDB" id="7064009at2"/>
<evidence type="ECO:0000313" key="6">
    <source>
        <dbReference type="EMBL" id="TQJ12505.1"/>
    </source>
</evidence>
<reference evidence="6 7" key="1">
    <citation type="submission" date="2019-06" db="EMBL/GenBank/DDBJ databases">
        <title>Sequencing the genomes of 1000 actinobacteria strains.</title>
        <authorList>
            <person name="Klenk H.-P."/>
        </authorList>
    </citation>
    <scope>NUCLEOTIDE SEQUENCE [LARGE SCALE GENOMIC DNA]</scope>
    <source>
        <strain evidence="6 7">DSM 17305</strain>
    </source>
</reference>
<dbReference type="EMBL" id="VFMM01000002">
    <property type="protein sequence ID" value="TQJ12505.1"/>
    <property type="molecule type" value="Genomic_DNA"/>
</dbReference>
<dbReference type="PANTHER" id="PTHR24321:SF8">
    <property type="entry name" value="ESTRADIOL 17-BETA-DEHYDROGENASE 8-RELATED"/>
    <property type="match status" value="1"/>
</dbReference>
<keyword evidence="2" id="KW-0560">Oxidoreductase</keyword>
<evidence type="ECO:0000259" key="5">
    <source>
        <dbReference type="SMART" id="SM00822"/>
    </source>
</evidence>
<protein>
    <recommendedName>
        <fullName evidence="5">Ketoreductase domain-containing protein</fullName>
    </recommendedName>
</protein>
<feature type="signal peptide" evidence="4">
    <location>
        <begin position="1"/>
        <end position="34"/>
    </location>
</feature>
<dbReference type="GO" id="GO:0016491">
    <property type="term" value="F:oxidoreductase activity"/>
    <property type="evidence" value="ECO:0007669"/>
    <property type="project" value="UniProtKB-KW"/>
</dbReference>
<dbReference type="PANTHER" id="PTHR24321">
    <property type="entry name" value="DEHYDROGENASES, SHORT CHAIN"/>
    <property type="match status" value="1"/>
</dbReference>
<gene>
    <name evidence="6" type="ORF">FB475_5451</name>
</gene>
<dbReference type="SMART" id="SM00822">
    <property type="entry name" value="PKS_KR"/>
    <property type="match status" value="1"/>
</dbReference>
<dbReference type="InterPro" id="IPR002347">
    <property type="entry name" value="SDR_fam"/>
</dbReference>
<evidence type="ECO:0000256" key="1">
    <source>
        <dbReference type="ARBA" id="ARBA00006484"/>
    </source>
</evidence>
<dbReference type="PROSITE" id="PS51318">
    <property type="entry name" value="TAT"/>
    <property type="match status" value="1"/>
</dbReference>
<name>A0A542EB16_9ACTN</name>
<evidence type="ECO:0000313" key="7">
    <source>
        <dbReference type="Proteomes" id="UP000316298"/>
    </source>
</evidence>
<comment type="caution">
    <text evidence="6">The sequence shown here is derived from an EMBL/GenBank/DDBJ whole genome shotgun (WGS) entry which is preliminary data.</text>
</comment>
<evidence type="ECO:0000256" key="4">
    <source>
        <dbReference type="SAM" id="SignalP"/>
    </source>
</evidence>
<dbReference type="InterPro" id="IPR020904">
    <property type="entry name" value="Sc_DH/Rdtase_CS"/>
</dbReference>
<feature type="chain" id="PRO_5021835229" description="Ketoreductase domain-containing protein" evidence="4">
    <location>
        <begin position="35"/>
        <end position="308"/>
    </location>
</feature>
<dbReference type="Proteomes" id="UP000316298">
    <property type="component" value="Unassembled WGS sequence"/>
</dbReference>
<dbReference type="FunFam" id="3.40.50.720:FF:000084">
    <property type="entry name" value="Short-chain dehydrogenase reductase"/>
    <property type="match status" value="1"/>
</dbReference>
<dbReference type="Gene3D" id="3.40.50.720">
    <property type="entry name" value="NAD(P)-binding Rossmann-like Domain"/>
    <property type="match status" value="1"/>
</dbReference>
<feature type="domain" description="Ketoreductase" evidence="5">
    <location>
        <begin position="53"/>
        <end position="233"/>
    </location>
</feature>
<organism evidence="6 7">
    <name type="scientific">Kribbella jejuensis</name>
    <dbReference type="NCBI Taxonomy" id="236068"/>
    <lineage>
        <taxon>Bacteria</taxon>
        <taxon>Bacillati</taxon>
        <taxon>Actinomycetota</taxon>
        <taxon>Actinomycetes</taxon>
        <taxon>Propionibacteriales</taxon>
        <taxon>Kribbellaceae</taxon>
        <taxon>Kribbella</taxon>
    </lineage>
</organism>